<evidence type="ECO:0000313" key="5">
    <source>
        <dbReference type="Proteomes" id="UP001219933"/>
    </source>
</evidence>
<dbReference type="GO" id="GO:0006887">
    <property type="term" value="P:exocytosis"/>
    <property type="evidence" value="ECO:0007669"/>
    <property type="project" value="UniProtKB-KW"/>
</dbReference>
<reference evidence="4" key="1">
    <citation type="submission" date="2023-03" db="EMBL/GenBank/DDBJ databases">
        <title>Mating type loci evolution in Malassezia.</title>
        <authorList>
            <person name="Coelho M.A."/>
        </authorList>
    </citation>
    <scope>NUCLEOTIDE SEQUENCE</scope>
    <source>
        <strain evidence="4">CBS 11721</strain>
    </source>
</reference>
<dbReference type="Gene3D" id="1.10.357.70">
    <property type="entry name" value="Exocyst complex component Sec6, C-terminal domain"/>
    <property type="match status" value="1"/>
</dbReference>
<dbReference type="GO" id="GO:0000149">
    <property type="term" value="F:SNARE binding"/>
    <property type="evidence" value="ECO:0007669"/>
    <property type="project" value="TreeGrafter"/>
</dbReference>
<protein>
    <submittedName>
        <fullName evidence="4">SNARE-binding exocyst subunit S6</fullName>
    </submittedName>
</protein>
<dbReference type="GO" id="GO:0000145">
    <property type="term" value="C:exocyst"/>
    <property type="evidence" value="ECO:0007669"/>
    <property type="project" value="InterPro"/>
</dbReference>
<keyword evidence="2" id="KW-0813">Transport</keyword>
<keyword evidence="5" id="KW-1185">Reference proteome</keyword>
<name>A0AAF0ERI9_9BASI</name>
<dbReference type="Pfam" id="PF06046">
    <property type="entry name" value="Sec6"/>
    <property type="match status" value="1"/>
</dbReference>
<evidence type="ECO:0000256" key="2">
    <source>
        <dbReference type="ARBA" id="ARBA00022448"/>
    </source>
</evidence>
<dbReference type="AlphaFoldDB" id="A0AAF0ERI9"/>
<dbReference type="Proteomes" id="UP001219933">
    <property type="component" value="Chromosome 1"/>
</dbReference>
<dbReference type="GO" id="GO:0051601">
    <property type="term" value="P:exocyst localization"/>
    <property type="evidence" value="ECO:0007669"/>
    <property type="project" value="TreeGrafter"/>
</dbReference>
<evidence type="ECO:0000313" key="4">
    <source>
        <dbReference type="EMBL" id="WFD33815.1"/>
    </source>
</evidence>
<organism evidence="4 5">
    <name type="scientific">Malassezia cuniculi</name>
    <dbReference type="NCBI Taxonomy" id="948313"/>
    <lineage>
        <taxon>Eukaryota</taxon>
        <taxon>Fungi</taxon>
        <taxon>Dikarya</taxon>
        <taxon>Basidiomycota</taxon>
        <taxon>Ustilaginomycotina</taxon>
        <taxon>Malasseziomycetes</taxon>
        <taxon>Malasseziales</taxon>
        <taxon>Malasseziaceae</taxon>
        <taxon>Malassezia</taxon>
    </lineage>
</organism>
<accession>A0AAF0ERI9</accession>
<dbReference type="InterPro" id="IPR010326">
    <property type="entry name" value="EXOC3/Sec6"/>
</dbReference>
<gene>
    <name evidence="4" type="primary">SEC6</name>
    <name evidence="4" type="ORF">MCUN1_000635</name>
</gene>
<dbReference type="PANTHER" id="PTHR21292">
    <property type="entry name" value="EXOCYST COMPLEX COMPONENT SEC6-RELATED"/>
    <property type="match status" value="1"/>
</dbReference>
<proteinExistence type="inferred from homology"/>
<sequence>MAAWNAPNAVGLVAEYLKSPDDLSKIVTLRRKLTREHAALSAKLRIGAKDHIESLRRGLMQLQTSRDDITGIHELFAQIDTMFADPMNDQTPGAAQETKGTKSFRIISEMSHIHRCLVQTSGMLAKFESLSQEVQNIAIVLQQHASQLLGPAPQLLELHYKISEWETFRNETLHAAASTGATSQGELNQLFLPLDELINAFEDYFFSLAANVLQLVRAQQSSVVVRLVKIMERENRADEKTAAIRLAKRANLEGAARFRSVAAYGHTIKLYRLKFQETVQLTVQERLSAAWMTYTRNERDATVVGFCSQLDWFFDDLDVVRVSLVPLFPADYNIHRTYVQAYHRALSALVQEKGMHDDAGASSLLELYRYSQQYRARLLHERSEIDPAWLEPALLGERESSVIGDYVGLIISKIDEWTATLMHGEVTAFITREKAPEENGNGMYHLSAAVILFRMVNQQIDISREAEDPEVVLKVVEHACMVLRNCQATWLQIVQQEFKKQTEAKKPEDVTGGLVEYLIALANDQLASADHSQELLQRVEQFIPSQWKGRFRETVDNMLNGFLDVSKHCTQLLVELVLFDLYPAFKDLFTFPAWYVEGTTATIIETVRDYADDYAARLDPNLFDVLSDDLMTRLITSYLVTLRRAARLRMPKAADRFKADVSELTGLFMSIRPAAEVEQRVEVLHMIHAILSSSPTMVFLPYWTFAKAHGPNLQYLDALLRARDDIERADAASIMESAKRKVKQENMAEVPESGATIMQAVAQAQSSSFFGALTGWTSAQNFLSSAAESRSTPWSSLAQSAQSYLGAGWRRESNA</sequence>
<evidence type="ECO:0000256" key="3">
    <source>
        <dbReference type="ARBA" id="ARBA00022483"/>
    </source>
</evidence>
<dbReference type="InterPro" id="IPR042532">
    <property type="entry name" value="EXOC3/Sec6_C"/>
</dbReference>
<comment type="similarity">
    <text evidence="1">Belongs to the SEC6 family.</text>
</comment>
<dbReference type="EMBL" id="CP119877">
    <property type="protein sequence ID" value="WFD33815.1"/>
    <property type="molecule type" value="Genomic_DNA"/>
</dbReference>
<evidence type="ECO:0000256" key="1">
    <source>
        <dbReference type="ARBA" id="ARBA00009447"/>
    </source>
</evidence>
<keyword evidence="3" id="KW-0268">Exocytosis</keyword>
<dbReference type="Gene3D" id="1.10.357.50">
    <property type="match status" value="1"/>
</dbReference>
<dbReference type="PANTHER" id="PTHR21292:SF1">
    <property type="entry name" value="EXOCYST COMPLEX COMPONENT 3"/>
    <property type="match status" value="1"/>
</dbReference>